<reference evidence="2" key="1">
    <citation type="journal article" date="2014" name="Nat. Genet.">
        <title>Genome and transcriptome of the porcine whipworm Trichuris suis.</title>
        <authorList>
            <person name="Jex A.R."/>
            <person name="Nejsum P."/>
            <person name="Schwarz E.M."/>
            <person name="Hu L."/>
            <person name="Young N.D."/>
            <person name="Hall R.S."/>
            <person name="Korhonen P.K."/>
            <person name="Liao S."/>
            <person name="Thamsborg S."/>
            <person name="Xia J."/>
            <person name="Xu P."/>
            <person name="Wang S."/>
            <person name="Scheerlinck J.P."/>
            <person name="Hofmann A."/>
            <person name="Sternberg P.W."/>
            <person name="Wang J."/>
            <person name="Gasser R.B."/>
        </authorList>
    </citation>
    <scope>NUCLEOTIDE SEQUENCE [LARGE SCALE GENOMIC DNA]</scope>
    <source>
        <strain evidence="2">DCEP-RM93F</strain>
    </source>
</reference>
<organism evidence="2">
    <name type="scientific">Trichuris suis</name>
    <name type="common">pig whipworm</name>
    <dbReference type="NCBI Taxonomy" id="68888"/>
    <lineage>
        <taxon>Eukaryota</taxon>
        <taxon>Metazoa</taxon>
        <taxon>Ecdysozoa</taxon>
        <taxon>Nematoda</taxon>
        <taxon>Enoplea</taxon>
        <taxon>Dorylaimia</taxon>
        <taxon>Trichinellida</taxon>
        <taxon>Trichuridae</taxon>
        <taxon>Trichuris</taxon>
    </lineage>
</organism>
<feature type="compositionally biased region" description="Basic and acidic residues" evidence="1">
    <location>
        <begin position="47"/>
        <end position="69"/>
    </location>
</feature>
<dbReference type="EMBL" id="KL367491">
    <property type="protein sequence ID" value="KFD69945.1"/>
    <property type="molecule type" value="Genomic_DNA"/>
</dbReference>
<proteinExistence type="predicted"/>
<evidence type="ECO:0008006" key="3">
    <source>
        <dbReference type="Google" id="ProtNLM"/>
    </source>
</evidence>
<sequence length="439" mass="50396">KYPCFKIIVSKIHAQNCIFGNGNARADFHRSARCTLLSFQAMGDRKSTDRRIHSSRSDEKRRYERKPSREVPTILESARKHAQQENSDGSDHSVSLEDDGIEVKWGRPNLKNYKKIVGFHLSRSYVILHGMFPYDSTVNPGIRTQVKNNYITVVALDDDSCLKDFIFKDDRILALNEQRMTDNNNFQLVMSNYHGHFEMLIERLKEPPQKRKSYREIPIKLDESDSGTSSGGGENKQQPSRNQRIVVRSDIIRVKPPSTGDGVKTVPTEKDMRFSPRALRREVELLSGKKVPDVSQKKRSSSGRFSRLKRTFEKAKRKQRKLFGKTSYHRKSTRLERVTMANFPRKQAKLIAKMKKAPLPLDIQQVFENRLLLLTTQLRQANVPADSSQAAKDAIEESPSQTISSEELSPKGVEVSRDVEHHQIQSDVSRKKKLKRVGR</sequence>
<feature type="region of interest" description="Disordered" evidence="1">
    <location>
        <begin position="47"/>
        <end position="95"/>
    </location>
</feature>
<feature type="region of interest" description="Disordered" evidence="1">
    <location>
        <begin position="209"/>
        <end position="246"/>
    </location>
</feature>
<feature type="compositionally biased region" description="Basic and acidic residues" evidence="1">
    <location>
        <begin position="414"/>
        <end position="424"/>
    </location>
</feature>
<dbReference type="Proteomes" id="UP000030758">
    <property type="component" value="Unassembled WGS sequence"/>
</dbReference>
<feature type="compositionally biased region" description="Polar residues" evidence="1">
    <location>
        <begin position="398"/>
        <end position="407"/>
    </location>
</feature>
<accession>A0A085NKE9</accession>
<evidence type="ECO:0000313" key="2">
    <source>
        <dbReference type="EMBL" id="KFD69945.1"/>
    </source>
</evidence>
<feature type="compositionally biased region" description="Basic residues" evidence="1">
    <location>
        <begin position="430"/>
        <end position="439"/>
    </location>
</feature>
<feature type="compositionally biased region" description="Basic and acidic residues" evidence="1">
    <location>
        <begin position="209"/>
        <end position="223"/>
    </location>
</feature>
<dbReference type="AlphaFoldDB" id="A0A085NKE9"/>
<feature type="region of interest" description="Disordered" evidence="1">
    <location>
        <begin position="382"/>
        <end position="439"/>
    </location>
</feature>
<evidence type="ECO:0000256" key="1">
    <source>
        <dbReference type="SAM" id="MobiDB-lite"/>
    </source>
</evidence>
<feature type="non-terminal residue" evidence="2">
    <location>
        <position position="1"/>
    </location>
</feature>
<gene>
    <name evidence="2" type="ORF">M514_06740</name>
</gene>
<name>A0A085NKE9_9BILA</name>
<protein>
    <recommendedName>
        <fullName evidence="3">PDZ domain-containing protein</fullName>
    </recommendedName>
</protein>
<feature type="compositionally biased region" description="Basic and acidic residues" evidence="1">
    <location>
        <begin position="77"/>
        <end position="95"/>
    </location>
</feature>